<feature type="transmembrane region" description="Helical" evidence="6">
    <location>
        <begin position="34"/>
        <end position="54"/>
    </location>
</feature>
<comment type="subcellular location">
    <subcellularLocation>
        <location evidence="1">Membrane</location>
        <topology evidence="1">Multi-pass membrane protein</topology>
    </subcellularLocation>
</comment>
<proteinExistence type="inferred from homology"/>
<comment type="caution">
    <text evidence="8">The sequence shown here is derived from an EMBL/GenBank/DDBJ whole genome shotgun (WGS) entry which is preliminary data.</text>
</comment>
<dbReference type="EMBL" id="JAVFKD010000002">
    <property type="protein sequence ID" value="KAK5996539.1"/>
    <property type="molecule type" value="Genomic_DNA"/>
</dbReference>
<keyword evidence="2 6" id="KW-0812">Transmembrane</keyword>
<feature type="transmembrane region" description="Helical" evidence="6">
    <location>
        <begin position="148"/>
        <end position="170"/>
    </location>
</feature>
<feature type="domain" description="Rhodopsin" evidence="7">
    <location>
        <begin position="51"/>
        <end position="296"/>
    </location>
</feature>
<evidence type="ECO:0000259" key="7">
    <source>
        <dbReference type="Pfam" id="PF20684"/>
    </source>
</evidence>
<gene>
    <name evidence="8" type="ORF">PT974_01874</name>
</gene>
<reference evidence="8 9" key="1">
    <citation type="submission" date="2024-01" db="EMBL/GenBank/DDBJ databases">
        <title>Complete genome of Cladobotryum mycophilum ATHUM6906.</title>
        <authorList>
            <person name="Christinaki A.C."/>
            <person name="Myridakis A.I."/>
            <person name="Kouvelis V.N."/>
        </authorList>
    </citation>
    <scope>NUCLEOTIDE SEQUENCE [LARGE SCALE GENOMIC DNA]</scope>
    <source>
        <strain evidence="8 9">ATHUM6906</strain>
    </source>
</reference>
<evidence type="ECO:0000256" key="4">
    <source>
        <dbReference type="ARBA" id="ARBA00023136"/>
    </source>
</evidence>
<evidence type="ECO:0000313" key="9">
    <source>
        <dbReference type="Proteomes" id="UP001338125"/>
    </source>
</evidence>
<dbReference type="Pfam" id="PF20684">
    <property type="entry name" value="Fung_rhodopsin"/>
    <property type="match status" value="1"/>
</dbReference>
<comment type="similarity">
    <text evidence="5">Belongs to the SAT4 family.</text>
</comment>
<feature type="transmembrane region" description="Helical" evidence="6">
    <location>
        <begin position="205"/>
        <end position="224"/>
    </location>
</feature>
<dbReference type="InterPro" id="IPR052337">
    <property type="entry name" value="SAT4-like"/>
</dbReference>
<keyword evidence="4 6" id="KW-0472">Membrane</keyword>
<sequence>MMVDPRVAQAIAAGRVPKEFTAEYLSESRDESSIVAIVFVAALTFIIVISRLLSRALIVRHIGFDDGLALLSLICLIGFAGLSIEIIRLGSGRHFPFIRWVLTVPTVLKTQVLDFIAHLLYTTALLLCRMSGLALYHRICGTHDKFRLAIKFVFGILIAGYLPQMLVLIFHCKPVTMYWPYGWEPLADKYKCLEWSVVYSVNSSVSLVCDFLLFGIPIAMLKMLEMPRKRKVQLACILLPGIVVVAISLTRLVFVIPSGWQLPDESWWYNPMLGVEVSEIGATLIALSVPGVKPLVDALVFGKHESQAENLPKYERKSTSLRSRGTPLSTLNFSSHTRHSTLASRDDNTVRFGAEATASSENQHTNDSTDGIYVRMDFRVETDAPASVESR</sequence>
<keyword evidence="3 6" id="KW-1133">Transmembrane helix</keyword>
<protein>
    <recommendedName>
        <fullName evidence="7">Rhodopsin domain-containing protein</fullName>
    </recommendedName>
</protein>
<evidence type="ECO:0000256" key="6">
    <source>
        <dbReference type="SAM" id="Phobius"/>
    </source>
</evidence>
<evidence type="ECO:0000256" key="2">
    <source>
        <dbReference type="ARBA" id="ARBA00022692"/>
    </source>
</evidence>
<dbReference type="PANTHER" id="PTHR33048">
    <property type="entry name" value="PTH11-LIKE INTEGRAL MEMBRANE PROTEIN (AFU_ORTHOLOGUE AFUA_5G11245)"/>
    <property type="match status" value="1"/>
</dbReference>
<keyword evidence="9" id="KW-1185">Reference proteome</keyword>
<feature type="transmembrane region" description="Helical" evidence="6">
    <location>
        <begin position="66"/>
        <end position="87"/>
    </location>
</feature>
<dbReference type="InterPro" id="IPR049326">
    <property type="entry name" value="Rhodopsin_dom_fungi"/>
</dbReference>
<feature type="transmembrane region" description="Helical" evidence="6">
    <location>
        <begin position="115"/>
        <end position="136"/>
    </location>
</feature>
<feature type="transmembrane region" description="Helical" evidence="6">
    <location>
        <begin position="236"/>
        <end position="260"/>
    </location>
</feature>
<dbReference type="Proteomes" id="UP001338125">
    <property type="component" value="Unassembled WGS sequence"/>
</dbReference>
<name>A0ABR0SWN6_9HYPO</name>
<evidence type="ECO:0000256" key="3">
    <source>
        <dbReference type="ARBA" id="ARBA00022989"/>
    </source>
</evidence>
<organism evidence="8 9">
    <name type="scientific">Cladobotryum mycophilum</name>
    <dbReference type="NCBI Taxonomy" id="491253"/>
    <lineage>
        <taxon>Eukaryota</taxon>
        <taxon>Fungi</taxon>
        <taxon>Dikarya</taxon>
        <taxon>Ascomycota</taxon>
        <taxon>Pezizomycotina</taxon>
        <taxon>Sordariomycetes</taxon>
        <taxon>Hypocreomycetidae</taxon>
        <taxon>Hypocreales</taxon>
        <taxon>Hypocreaceae</taxon>
        <taxon>Cladobotryum</taxon>
    </lineage>
</organism>
<dbReference type="PANTHER" id="PTHR33048:SF47">
    <property type="entry name" value="INTEGRAL MEMBRANE PROTEIN-RELATED"/>
    <property type="match status" value="1"/>
</dbReference>
<evidence type="ECO:0000256" key="1">
    <source>
        <dbReference type="ARBA" id="ARBA00004141"/>
    </source>
</evidence>
<evidence type="ECO:0000313" key="8">
    <source>
        <dbReference type="EMBL" id="KAK5996539.1"/>
    </source>
</evidence>
<evidence type="ECO:0000256" key="5">
    <source>
        <dbReference type="ARBA" id="ARBA00038359"/>
    </source>
</evidence>
<accession>A0ABR0SWN6</accession>